<dbReference type="Proteomes" id="UP000029733">
    <property type="component" value="Unassembled WGS sequence"/>
</dbReference>
<reference evidence="4 5" key="1">
    <citation type="journal article" date="2014" name="Genome Announc.">
        <title>Draft genome sequences of eight enterohepatic helicobacter species isolated from both laboratory and wild rodents.</title>
        <authorList>
            <person name="Sheh A."/>
            <person name="Shen Z."/>
            <person name="Fox J.G."/>
        </authorList>
    </citation>
    <scope>NUCLEOTIDE SEQUENCE [LARGE SCALE GENOMIC DNA]</scope>
    <source>
        <strain evidence="4 5">MIT 09-6949</strain>
    </source>
</reference>
<evidence type="ECO:0000256" key="3">
    <source>
        <dbReference type="PIRSR" id="PIRSR607837-1"/>
    </source>
</evidence>
<dbReference type="AlphaFoldDB" id="A0A4U8TCS0"/>
<dbReference type="EMBL" id="JRPR02000001">
    <property type="protein sequence ID" value="TLD97761.1"/>
    <property type="molecule type" value="Genomic_DNA"/>
</dbReference>
<feature type="binding site" evidence="3">
    <location>
        <position position="144"/>
    </location>
    <ligand>
        <name>a divalent metal cation</name>
        <dbReference type="ChEBI" id="CHEBI:60240"/>
    </ligand>
</feature>
<evidence type="ECO:0000313" key="4">
    <source>
        <dbReference type="EMBL" id="TLD97761.1"/>
    </source>
</evidence>
<feature type="binding site" evidence="3">
    <location>
        <position position="48"/>
    </location>
    <ligand>
        <name>a divalent metal cation</name>
        <dbReference type="ChEBI" id="CHEBI:60240"/>
    </ligand>
</feature>
<dbReference type="PANTHER" id="PTHR37302:SF1">
    <property type="entry name" value="PROTEIN DINB"/>
    <property type="match status" value="1"/>
</dbReference>
<dbReference type="InterPro" id="IPR034660">
    <property type="entry name" value="DinB/YfiT-like"/>
</dbReference>
<evidence type="ECO:0000256" key="2">
    <source>
        <dbReference type="ARBA" id="ARBA00022723"/>
    </source>
</evidence>
<sequence>MKALFELMSHYNKTANAQMISVLDRLDEDILFKDVGLHDKSIAGTIVHYTTGDILFFKNYFAPLCTTHIQSESKIEAMLEQPFKLKPEITENLNNLFSARGELDEYIINVVSAIADFSPTKTFDFPWASMTKPLYQFVWAAFNHATHHRGMIAGALDALKVENDFNGALGI</sequence>
<dbReference type="STRING" id="1677920.LS71_04670"/>
<dbReference type="GO" id="GO:0046872">
    <property type="term" value="F:metal ion binding"/>
    <property type="evidence" value="ECO:0007669"/>
    <property type="project" value="UniProtKB-KW"/>
</dbReference>
<dbReference type="RefSeq" id="WP_034354339.1">
    <property type="nucleotide sequence ID" value="NZ_JRPR02000001.1"/>
</dbReference>
<gene>
    <name evidence="4" type="ORF">LS71_003240</name>
</gene>
<evidence type="ECO:0008006" key="6">
    <source>
        <dbReference type="Google" id="ProtNLM"/>
    </source>
</evidence>
<feature type="binding site" evidence="3">
    <location>
        <position position="148"/>
    </location>
    <ligand>
        <name>a divalent metal cation</name>
        <dbReference type="ChEBI" id="CHEBI:60240"/>
    </ligand>
</feature>
<protein>
    <recommendedName>
        <fullName evidence="6">DinB family protein</fullName>
    </recommendedName>
</protein>
<proteinExistence type="inferred from homology"/>
<dbReference type="SUPFAM" id="SSF109854">
    <property type="entry name" value="DinB/YfiT-like putative metalloenzymes"/>
    <property type="match status" value="1"/>
</dbReference>
<keyword evidence="2 3" id="KW-0479">Metal-binding</keyword>
<dbReference type="PANTHER" id="PTHR37302">
    <property type="entry name" value="SLR1116 PROTEIN"/>
    <property type="match status" value="1"/>
</dbReference>
<evidence type="ECO:0000313" key="5">
    <source>
        <dbReference type="Proteomes" id="UP000029733"/>
    </source>
</evidence>
<evidence type="ECO:0000256" key="1">
    <source>
        <dbReference type="ARBA" id="ARBA00008635"/>
    </source>
</evidence>
<dbReference type="Gene3D" id="1.20.120.450">
    <property type="entry name" value="dinb family like domain"/>
    <property type="match status" value="1"/>
</dbReference>
<comment type="similarity">
    <text evidence="1">Belongs to the DinB family.</text>
</comment>
<dbReference type="OrthoDB" id="9807509at2"/>
<comment type="caution">
    <text evidence="4">The sequence shown here is derived from an EMBL/GenBank/DDBJ whole genome shotgun (WGS) entry which is preliminary data.</text>
</comment>
<keyword evidence="5" id="KW-1185">Reference proteome</keyword>
<organism evidence="4 5">
    <name type="scientific">Helicobacter jaachi</name>
    <dbReference type="NCBI Taxonomy" id="1677920"/>
    <lineage>
        <taxon>Bacteria</taxon>
        <taxon>Pseudomonadati</taxon>
        <taxon>Campylobacterota</taxon>
        <taxon>Epsilonproteobacteria</taxon>
        <taxon>Campylobacterales</taxon>
        <taxon>Helicobacteraceae</taxon>
        <taxon>Helicobacter</taxon>
    </lineage>
</organism>
<name>A0A4U8TCS0_9HELI</name>
<dbReference type="Pfam" id="PF05163">
    <property type="entry name" value="DinB"/>
    <property type="match status" value="1"/>
</dbReference>
<accession>A0A4U8TCS0</accession>
<dbReference type="InterPro" id="IPR007837">
    <property type="entry name" value="DinB"/>
</dbReference>